<gene>
    <name evidence="7" type="ORF">EWM64_g8472</name>
</gene>
<feature type="domain" description="FAD-binding" evidence="6">
    <location>
        <begin position="3"/>
        <end position="343"/>
    </location>
</feature>
<dbReference type="GO" id="GO:0016709">
    <property type="term" value="F:oxidoreductase activity, acting on paired donors, with incorporation or reduction of molecular oxygen, NAD(P)H as one donor, and incorporation of one atom of oxygen"/>
    <property type="evidence" value="ECO:0007669"/>
    <property type="project" value="UniProtKB-ARBA"/>
</dbReference>
<dbReference type="InterPro" id="IPR036249">
    <property type="entry name" value="Thioredoxin-like_sf"/>
</dbReference>
<dbReference type="EMBL" id="SFCI01001532">
    <property type="protein sequence ID" value="TFY75539.1"/>
    <property type="molecule type" value="Genomic_DNA"/>
</dbReference>
<organism evidence="7 8">
    <name type="scientific">Hericium alpestre</name>
    <dbReference type="NCBI Taxonomy" id="135208"/>
    <lineage>
        <taxon>Eukaryota</taxon>
        <taxon>Fungi</taxon>
        <taxon>Dikarya</taxon>
        <taxon>Basidiomycota</taxon>
        <taxon>Agaricomycotina</taxon>
        <taxon>Agaricomycetes</taxon>
        <taxon>Russulales</taxon>
        <taxon>Hericiaceae</taxon>
        <taxon>Hericium</taxon>
    </lineage>
</organism>
<dbReference type="SUPFAM" id="SSF52833">
    <property type="entry name" value="Thioredoxin-like"/>
    <property type="match status" value="1"/>
</dbReference>
<reference evidence="7 8" key="1">
    <citation type="submission" date="2019-02" db="EMBL/GenBank/DDBJ databases">
        <title>Genome sequencing of the rare red list fungi Hericium alpestre (H. flagellum).</title>
        <authorList>
            <person name="Buettner E."/>
            <person name="Kellner H."/>
        </authorList>
    </citation>
    <scope>NUCLEOTIDE SEQUENCE [LARGE SCALE GENOMIC DNA]</scope>
    <source>
        <strain evidence="7 8">DSM 108284</strain>
    </source>
</reference>
<dbReference type="InterPro" id="IPR002938">
    <property type="entry name" value="FAD-bd"/>
</dbReference>
<dbReference type="SUPFAM" id="SSF51905">
    <property type="entry name" value="FAD/NAD(P)-binding domain"/>
    <property type="match status" value="1"/>
</dbReference>
<evidence type="ECO:0000256" key="3">
    <source>
        <dbReference type="ARBA" id="ARBA00022630"/>
    </source>
</evidence>
<evidence type="ECO:0000259" key="6">
    <source>
        <dbReference type="Pfam" id="PF01494"/>
    </source>
</evidence>
<dbReference type="AlphaFoldDB" id="A0A4Y9ZQ28"/>
<dbReference type="Gene3D" id="3.30.70.2450">
    <property type="match status" value="1"/>
</dbReference>
<proteinExistence type="inferred from homology"/>
<name>A0A4Y9ZQ28_9AGAM</name>
<evidence type="ECO:0000313" key="8">
    <source>
        <dbReference type="Proteomes" id="UP000298061"/>
    </source>
</evidence>
<dbReference type="OrthoDB" id="2690153at2759"/>
<evidence type="ECO:0000256" key="2">
    <source>
        <dbReference type="ARBA" id="ARBA00007801"/>
    </source>
</evidence>
<dbReference type="GO" id="GO:0071949">
    <property type="term" value="F:FAD binding"/>
    <property type="evidence" value="ECO:0007669"/>
    <property type="project" value="InterPro"/>
</dbReference>
<evidence type="ECO:0000256" key="5">
    <source>
        <dbReference type="ARBA" id="ARBA00023002"/>
    </source>
</evidence>
<protein>
    <recommendedName>
        <fullName evidence="6">FAD-binding domain-containing protein</fullName>
    </recommendedName>
</protein>
<dbReference type="PANTHER" id="PTHR43004">
    <property type="entry name" value="TRK SYSTEM POTASSIUM UPTAKE PROTEIN"/>
    <property type="match status" value="1"/>
</dbReference>
<dbReference type="InterPro" id="IPR050641">
    <property type="entry name" value="RIFMO-like"/>
</dbReference>
<keyword evidence="5" id="KW-0560">Oxidoreductase</keyword>
<sequence length="544" mass="59506">MSTSVLIVGSGPTGLVAALSLAQNGVDVRVIEKLPHFPIGQRGSGIMPRTLEIYHQLGVPEVKETGRSLIQYLKYEDGKPVKEYPVFPHEEATPAYPERTVWLLGQDAACRILREHLKKYGIEVELSTELLNLQQDAEQVTATVMKRHDGEEAHEQITAKYVVGADGAKGIVRKLVSLTFLGETRDALHVLIGDVVATGVDANHWHQFGDAPGDAIMLRPTDRTESENMFFFTACGPSLDYQRALTDHDYLREFGYSVAKMPELKIGEVETIADYRHGRVFVAGDAAHVHSVTGGQGMNSSIMDSFNLSWKLALACKGLATPALLDSYTTERLPVIKEMLQQTTALLNKTFDTKRLKDSGPSPWQRPAALNQLGVHYRWSPIVIDERVQALQVQDGMQAEAQNSSTYIAADSESLRAGDRAHDAPGLVDLRTENTTRLFDIFRTNCHTVLIFTDGAELDPFVKSLARLPKGIARSVAIYPKATSVRSSDSVDLSLRDEEGHAYSAYGAMSGLGKIAVIRPDGVVGAMVGGGEGVMKYFTSVLVV</sequence>
<comment type="similarity">
    <text evidence="2">Belongs to the PheA/TfdB FAD monooxygenase family.</text>
</comment>
<comment type="cofactor">
    <cofactor evidence="1">
        <name>FAD</name>
        <dbReference type="ChEBI" id="CHEBI:57692"/>
    </cofactor>
</comment>
<dbReference type="InterPro" id="IPR038220">
    <property type="entry name" value="PHOX_C_sf"/>
</dbReference>
<dbReference type="Gene3D" id="3.40.30.20">
    <property type="match status" value="1"/>
</dbReference>
<dbReference type="Pfam" id="PF01494">
    <property type="entry name" value="FAD_binding_3"/>
    <property type="match status" value="1"/>
</dbReference>
<comment type="caution">
    <text evidence="7">The sequence shown here is derived from an EMBL/GenBank/DDBJ whole genome shotgun (WGS) entry which is preliminary data.</text>
</comment>
<dbReference type="PRINTS" id="PR00420">
    <property type="entry name" value="RNGMNOXGNASE"/>
</dbReference>
<dbReference type="InterPro" id="IPR036188">
    <property type="entry name" value="FAD/NAD-bd_sf"/>
</dbReference>
<evidence type="ECO:0000256" key="1">
    <source>
        <dbReference type="ARBA" id="ARBA00001974"/>
    </source>
</evidence>
<dbReference type="PANTHER" id="PTHR43004:SF19">
    <property type="entry name" value="BINDING MONOOXYGENASE, PUTATIVE (JCVI)-RELATED"/>
    <property type="match status" value="1"/>
</dbReference>
<keyword evidence="3" id="KW-0285">Flavoprotein</keyword>
<keyword evidence="8" id="KW-1185">Reference proteome</keyword>
<keyword evidence="4" id="KW-0274">FAD</keyword>
<dbReference type="Proteomes" id="UP000298061">
    <property type="component" value="Unassembled WGS sequence"/>
</dbReference>
<dbReference type="Gene3D" id="3.50.50.60">
    <property type="entry name" value="FAD/NAD(P)-binding domain"/>
    <property type="match status" value="1"/>
</dbReference>
<dbReference type="STRING" id="135208.A0A4Y9ZQ28"/>
<evidence type="ECO:0000256" key="4">
    <source>
        <dbReference type="ARBA" id="ARBA00022827"/>
    </source>
</evidence>
<accession>A0A4Y9ZQ28</accession>
<evidence type="ECO:0000313" key="7">
    <source>
        <dbReference type="EMBL" id="TFY75539.1"/>
    </source>
</evidence>